<dbReference type="InterPro" id="IPR050832">
    <property type="entry name" value="Bact_Acetyltransf"/>
</dbReference>
<feature type="domain" description="N-acetyltransferase" evidence="4">
    <location>
        <begin position="1"/>
        <end position="137"/>
    </location>
</feature>
<keyword evidence="3" id="KW-1133">Transmembrane helix</keyword>
<proteinExistence type="predicted"/>
<dbReference type="InterPro" id="IPR000182">
    <property type="entry name" value="GNAT_dom"/>
</dbReference>
<comment type="caution">
    <text evidence="5">The sequence shown here is derived from an EMBL/GenBank/DDBJ whole genome shotgun (WGS) entry which is preliminary data.</text>
</comment>
<evidence type="ECO:0000259" key="4">
    <source>
        <dbReference type="PROSITE" id="PS51186"/>
    </source>
</evidence>
<dbReference type="InterPro" id="IPR016181">
    <property type="entry name" value="Acyl_CoA_acyltransferase"/>
</dbReference>
<evidence type="ECO:0000256" key="3">
    <source>
        <dbReference type="SAM" id="Phobius"/>
    </source>
</evidence>
<dbReference type="Pfam" id="PF13508">
    <property type="entry name" value="Acetyltransf_7"/>
    <property type="match status" value="1"/>
</dbReference>
<keyword evidence="3" id="KW-0812">Transmembrane</keyword>
<dbReference type="Gene3D" id="3.40.630.30">
    <property type="match status" value="1"/>
</dbReference>
<evidence type="ECO:0000256" key="1">
    <source>
        <dbReference type="ARBA" id="ARBA00022679"/>
    </source>
</evidence>
<keyword evidence="2 5" id="KW-0012">Acyltransferase</keyword>
<organism evidence="5 6">
    <name type="scientific">Cellulomonas fulva</name>
    <dbReference type="NCBI Taxonomy" id="2835530"/>
    <lineage>
        <taxon>Bacteria</taxon>
        <taxon>Bacillati</taxon>
        <taxon>Actinomycetota</taxon>
        <taxon>Actinomycetes</taxon>
        <taxon>Micrococcales</taxon>
        <taxon>Cellulomonadaceae</taxon>
        <taxon>Cellulomonas</taxon>
    </lineage>
</organism>
<keyword evidence="1 5" id="KW-0808">Transferase</keyword>
<name>A0ABS5TX98_9CELL</name>
<evidence type="ECO:0000313" key="6">
    <source>
        <dbReference type="Proteomes" id="UP000722125"/>
    </source>
</evidence>
<protein>
    <submittedName>
        <fullName evidence="5">GNAT family N-acetyltransferase</fullName>
        <ecNumber evidence="5">2.3.1.-</ecNumber>
    </submittedName>
</protein>
<keyword evidence="6" id="KW-1185">Reference proteome</keyword>
<gene>
    <name evidence="5" type="ORF">KIN34_05705</name>
</gene>
<evidence type="ECO:0000256" key="2">
    <source>
        <dbReference type="ARBA" id="ARBA00023315"/>
    </source>
</evidence>
<sequence>MIRDATTEDAPAVRALVAGLALRGPLDDAVVDDHLRRALADDRSVLLVAEDGDAVIGYLLGVLAPMMVHGGLALVQELAVREDHRRTGAGAALVRHFEERAGTAGASVVSLATSRAGEFYAALGYVPTATYYRRELH</sequence>
<dbReference type="PROSITE" id="PS51186">
    <property type="entry name" value="GNAT"/>
    <property type="match status" value="1"/>
</dbReference>
<dbReference type="PANTHER" id="PTHR43877">
    <property type="entry name" value="AMINOALKYLPHOSPHONATE N-ACETYLTRANSFERASE-RELATED-RELATED"/>
    <property type="match status" value="1"/>
</dbReference>
<dbReference type="EMBL" id="JAHBOH010000001">
    <property type="protein sequence ID" value="MBT0993779.1"/>
    <property type="molecule type" value="Genomic_DNA"/>
</dbReference>
<dbReference type="EC" id="2.3.1.-" evidence="5"/>
<keyword evidence="3" id="KW-0472">Membrane</keyword>
<dbReference type="SUPFAM" id="SSF55729">
    <property type="entry name" value="Acyl-CoA N-acyltransferases (Nat)"/>
    <property type="match status" value="1"/>
</dbReference>
<dbReference type="GO" id="GO:0016746">
    <property type="term" value="F:acyltransferase activity"/>
    <property type="evidence" value="ECO:0007669"/>
    <property type="project" value="UniProtKB-KW"/>
</dbReference>
<feature type="transmembrane region" description="Helical" evidence="3">
    <location>
        <begin position="55"/>
        <end position="75"/>
    </location>
</feature>
<dbReference type="CDD" id="cd04301">
    <property type="entry name" value="NAT_SF"/>
    <property type="match status" value="1"/>
</dbReference>
<accession>A0ABS5TX98</accession>
<reference evidence="5 6" key="1">
    <citation type="submission" date="2021-05" db="EMBL/GenBank/DDBJ databases">
        <title>Description of Cellulomonas sp. DKR-3 sp. nov.</title>
        <authorList>
            <person name="Dahal R.H."/>
            <person name="Chaudhary D.K."/>
        </authorList>
    </citation>
    <scope>NUCLEOTIDE SEQUENCE [LARGE SCALE GENOMIC DNA]</scope>
    <source>
        <strain evidence="5 6">DKR-3</strain>
    </source>
</reference>
<dbReference type="Proteomes" id="UP000722125">
    <property type="component" value="Unassembled WGS sequence"/>
</dbReference>
<evidence type="ECO:0000313" key="5">
    <source>
        <dbReference type="EMBL" id="MBT0993779.1"/>
    </source>
</evidence>
<dbReference type="RefSeq" id="WP_214347918.1">
    <property type="nucleotide sequence ID" value="NZ_JAHBOH010000001.1"/>
</dbReference>